<dbReference type="Pfam" id="PF19512">
    <property type="entry name" value="DUF6046"/>
    <property type="match status" value="1"/>
</dbReference>
<gene>
    <name evidence="1" type="ORF">DBX24_02530</name>
</gene>
<reference evidence="1 2" key="1">
    <citation type="submission" date="2018-04" db="EMBL/GenBank/DDBJ databases">
        <title>Characteristic and Complete Genome Sequencing of A Novel Member of Infective Endocarditis Causative Bacteria: Bergeyella cardium QL-PH.</title>
        <authorList>
            <person name="Pan H."/>
            <person name="Sun E."/>
            <person name="Zhang Y."/>
        </authorList>
    </citation>
    <scope>NUCLEOTIDE SEQUENCE [LARGE SCALE GENOMIC DNA]</scope>
    <source>
        <strain evidence="1 2">HPQL</strain>
    </source>
</reference>
<dbReference type="RefSeq" id="WP_160223879.1">
    <property type="nucleotide sequence ID" value="NZ_CP029149.1"/>
</dbReference>
<dbReference type="AlphaFoldDB" id="A0A6P1QRQ7"/>
<keyword evidence="2" id="KW-1185">Reference proteome</keyword>
<dbReference type="Proteomes" id="UP000464318">
    <property type="component" value="Chromosome"/>
</dbReference>
<organism evidence="1 2">
    <name type="scientific">Bergeyella cardium</name>
    <dbReference type="NCBI Taxonomy" id="1585976"/>
    <lineage>
        <taxon>Bacteria</taxon>
        <taxon>Pseudomonadati</taxon>
        <taxon>Bacteroidota</taxon>
        <taxon>Flavobacteriia</taxon>
        <taxon>Flavobacteriales</taxon>
        <taxon>Weeksellaceae</taxon>
        <taxon>Bergeyella</taxon>
    </lineage>
</organism>
<dbReference type="OrthoDB" id="1069014at2"/>
<dbReference type="KEGG" id="bcad:DBX24_02530"/>
<protein>
    <submittedName>
        <fullName evidence="1">Uncharacterized protein</fullName>
    </submittedName>
</protein>
<proteinExistence type="predicted"/>
<evidence type="ECO:0000313" key="2">
    <source>
        <dbReference type="Proteomes" id="UP000464318"/>
    </source>
</evidence>
<dbReference type="EMBL" id="CP029149">
    <property type="protein sequence ID" value="QHN64846.1"/>
    <property type="molecule type" value="Genomic_DNA"/>
</dbReference>
<sequence>MKLTNENVLIGSLMGSTVAKLIPRAGALENELSKHILPPVKILPFIQNKVGYNEVENDYNDSELWRQDKPLNEQEQFFPFSFRSSKDENFWLLPWEPIINIEAKTIIAKRYIAKAGKNYIGSVKERWSVDDYGITITGAFYGKKMRGNHQQTYPREDMERLKNYLLTAEALEVRSEPLQILGINRIVIESVTFPFTKGENVQAYEIKAVSDFPFKLLYEHKKTKAKIEIGDISSELIKE</sequence>
<evidence type="ECO:0000313" key="1">
    <source>
        <dbReference type="EMBL" id="QHN64846.1"/>
    </source>
</evidence>
<name>A0A6P1QRQ7_9FLAO</name>
<dbReference type="InterPro" id="IPR046109">
    <property type="entry name" value="DUF6046"/>
</dbReference>
<accession>A0A6P1QRQ7</accession>